<dbReference type="Proteomes" id="UP000186583">
    <property type="component" value="Unassembled WGS sequence"/>
</dbReference>
<keyword evidence="4" id="KW-0378">Hydrolase</keyword>
<dbReference type="EMBL" id="MPGH01000156">
    <property type="protein sequence ID" value="OLN85683.1"/>
    <property type="molecule type" value="Genomic_DNA"/>
</dbReference>
<dbReference type="CDD" id="cd11318">
    <property type="entry name" value="AmyAc_bac_fung_AmyA"/>
    <property type="match status" value="1"/>
</dbReference>
<dbReference type="NCBIfam" id="NF006969">
    <property type="entry name" value="PRK09441.1-2"/>
    <property type="match status" value="1"/>
</dbReference>
<name>A0A1Q8RNC5_9PEZI</name>
<dbReference type="Gene3D" id="2.40.30.140">
    <property type="match status" value="1"/>
</dbReference>
<evidence type="ECO:0000256" key="2">
    <source>
        <dbReference type="ARBA" id="ARBA00008061"/>
    </source>
</evidence>
<dbReference type="Gene3D" id="3.20.20.80">
    <property type="entry name" value="Glycosidases"/>
    <property type="match status" value="1"/>
</dbReference>
<evidence type="ECO:0000256" key="3">
    <source>
        <dbReference type="ARBA" id="ARBA00022723"/>
    </source>
</evidence>
<evidence type="ECO:0000313" key="8">
    <source>
        <dbReference type="EMBL" id="OLN85683.1"/>
    </source>
</evidence>
<evidence type="ECO:0000256" key="5">
    <source>
        <dbReference type="ARBA" id="ARBA00023277"/>
    </source>
</evidence>
<keyword evidence="6" id="KW-0326">Glycosidase</keyword>
<organism evidence="8 9">
    <name type="scientific">Colletotrichum chlorophyti</name>
    <dbReference type="NCBI Taxonomy" id="708187"/>
    <lineage>
        <taxon>Eukaryota</taxon>
        <taxon>Fungi</taxon>
        <taxon>Dikarya</taxon>
        <taxon>Ascomycota</taxon>
        <taxon>Pezizomycotina</taxon>
        <taxon>Sordariomycetes</taxon>
        <taxon>Hypocreomycetidae</taxon>
        <taxon>Glomerellales</taxon>
        <taxon>Glomerellaceae</taxon>
        <taxon>Colletotrichum</taxon>
    </lineage>
</organism>
<gene>
    <name evidence="8" type="ORF">CCHL11_08258</name>
</gene>
<dbReference type="Gene3D" id="2.60.40.1180">
    <property type="entry name" value="Golgi alpha-mannosidase II"/>
    <property type="match status" value="1"/>
</dbReference>
<feature type="domain" description="Glycosyl hydrolase family 13 catalytic" evidence="7">
    <location>
        <begin position="10"/>
        <end position="378"/>
    </location>
</feature>
<dbReference type="SUPFAM" id="SSF51445">
    <property type="entry name" value="(Trans)glycosidases"/>
    <property type="match status" value="1"/>
</dbReference>
<dbReference type="PIRSF" id="PIRSF001021">
    <property type="entry name" value="Alph-amls_thrmst"/>
    <property type="match status" value="1"/>
</dbReference>
<dbReference type="GO" id="GO:0005975">
    <property type="term" value="P:carbohydrate metabolic process"/>
    <property type="evidence" value="ECO:0007669"/>
    <property type="project" value="InterPro"/>
</dbReference>
<proteinExistence type="inferred from homology"/>
<accession>A0A1Q8RNC5</accession>
<evidence type="ECO:0000256" key="6">
    <source>
        <dbReference type="ARBA" id="ARBA00023295"/>
    </source>
</evidence>
<dbReference type="InterPro" id="IPR013776">
    <property type="entry name" value="A-amylase_thermo"/>
</dbReference>
<evidence type="ECO:0000256" key="4">
    <source>
        <dbReference type="ARBA" id="ARBA00022801"/>
    </source>
</evidence>
<keyword evidence="9" id="KW-1185">Reference proteome</keyword>
<dbReference type="Pfam" id="PF00128">
    <property type="entry name" value="Alpha-amylase"/>
    <property type="match status" value="1"/>
</dbReference>
<comment type="caution">
    <text evidence="8">The sequence shown here is derived from an EMBL/GenBank/DDBJ whole genome shotgun (WGS) entry which is preliminary data.</text>
</comment>
<keyword evidence="5" id="KW-0119">Carbohydrate metabolism</keyword>
<dbReference type="SUPFAM" id="SSF51011">
    <property type="entry name" value="Glycosyl hydrolase domain"/>
    <property type="match status" value="1"/>
</dbReference>
<comment type="similarity">
    <text evidence="2">Belongs to the glycosyl hydrolase 13 family.</text>
</comment>
<dbReference type="InterPro" id="IPR006047">
    <property type="entry name" value="GH13_cat_dom"/>
</dbReference>
<dbReference type="InterPro" id="IPR017853">
    <property type="entry name" value="GH"/>
</dbReference>
<evidence type="ECO:0000313" key="9">
    <source>
        <dbReference type="Proteomes" id="UP000186583"/>
    </source>
</evidence>
<dbReference type="STRING" id="708187.A0A1Q8RNC5"/>
<sequence>MTRTSLAPLGPTEAPRRTLRSIGIDSLWLPPGSKAKDPESNGYDIYDAWDLGEFDQKGSIPTKWGTKGDLLRLAAEAEKNGIGLVWDAIHNHRAYADETEMVTVVEVDPRDRRIDITEPYEIEAWTKFNYNARKGKYSSFKYNKSHFNGTDWNQQNSKRAIYRYVENGKNWHQDVGTSQGNADYLMLENIDYTNPEVVKEQQQWGRWIVEELGLRGFRVDAVQHISWNFVNEWAKYLRKTSRNGNDLMFVGEFWHGDVHVLTNWLDHMHPFFKLYDVPLMYHIARLSWHDDDDLRKVFDNTLVQKRPNNAVTFIRNHDTQKGQAMDTSICEAFMPLAYSLLLLRRGGHPCVFFGDLYGIGLPHPEAPVRSLPDVLLARYLYSHGQQDDYFERRDCIGWVRRGTRDRPDGLAVIINWTKDTDTDSRICMEVGVEHAGEVWTDVLGLESAAVFINENGSGLFPCQRNNMACFVNRDAKGRKKFPARFNTDFHNVLES</sequence>
<dbReference type="InterPro" id="IPR013780">
    <property type="entry name" value="Glyco_hydro_b"/>
</dbReference>
<dbReference type="PANTHER" id="PTHR10357:SF209">
    <property type="entry name" value="PERIPLASMIC ALPHA-AMYLASE"/>
    <property type="match status" value="1"/>
</dbReference>
<keyword evidence="3" id="KW-0479">Metal-binding</keyword>
<dbReference type="AlphaFoldDB" id="A0A1Q8RNC5"/>
<reference evidence="8 9" key="1">
    <citation type="submission" date="2016-11" db="EMBL/GenBank/DDBJ databases">
        <title>Draft Genome Assembly of Colletotrichum chlorophyti a pathogen of herbaceous plants.</title>
        <authorList>
            <person name="Gan P."/>
            <person name="Narusaka M."/>
            <person name="Tsushima A."/>
            <person name="Narusaka Y."/>
            <person name="Takano Y."/>
            <person name="Shirasu K."/>
        </authorList>
    </citation>
    <scope>NUCLEOTIDE SEQUENCE [LARGE SCALE GENOMIC DNA]</scope>
    <source>
        <strain evidence="8 9">NTL11</strain>
    </source>
</reference>
<evidence type="ECO:0000256" key="1">
    <source>
        <dbReference type="ARBA" id="ARBA00001913"/>
    </source>
</evidence>
<dbReference type="PANTHER" id="PTHR10357">
    <property type="entry name" value="ALPHA-AMYLASE FAMILY MEMBER"/>
    <property type="match status" value="1"/>
</dbReference>
<dbReference type="OrthoDB" id="550577at2759"/>
<dbReference type="SMART" id="SM00642">
    <property type="entry name" value="Aamy"/>
    <property type="match status" value="1"/>
</dbReference>
<dbReference type="GO" id="GO:0005509">
    <property type="term" value="F:calcium ion binding"/>
    <property type="evidence" value="ECO:0007669"/>
    <property type="project" value="InterPro"/>
</dbReference>
<protein>
    <submittedName>
        <fullName evidence="8">Glucan 1,4-alpha-maltohexaosidase 3</fullName>
    </submittedName>
</protein>
<dbReference type="GO" id="GO:0004553">
    <property type="term" value="F:hydrolase activity, hydrolyzing O-glycosyl compounds"/>
    <property type="evidence" value="ECO:0007669"/>
    <property type="project" value="InterPro"/>
</dbReference>
<evidence type="ECO:0000259" key="7">
    <source>
        <dbReference type="SMART" id="SM00642"/>
    </source>
</evidence>
<comment type="cofactor">
    <cofactor evidence="1">
        <name>Ca(2+)</name>
        <dbReference type="ChEBI" id="CHEBI:29108"/>
    </cofactor>
</comment>